<dbReference type="GO" id="GO:0000976">
    <property type="term" value="F:transcription cis-regulatory region binding"/>
    <property type="evidence" value="ECO:0007669"/>
    <property type="project" value="TreeGrafter"/>
</dbReference>
<dbReference type="InterPro" id="IPR039420">
    <property type="entry name" value="WalR-like"/>
</dbReference>
<keyword evidence="4" id="KW-0805">Transcription regulation</keyword>
<evidence type="ECO:0000259" key="11">
    <source>
        <dbReference type="PROSITE" id="PS51755"/>
    </source>
</evidence>
<dbReference type="PANTHER" id="PTHR48111:SF40">
    <property type="entry name" value="PHOSPHATE REGULON TRANSCRIPTIONAL REGULATORY PROTEIN PHOB"/>
    <property type="match status" value="1"/>
</dbReference>
<dbReference type="Pfam" id="PF00072">
    <property type="entry name" value="Response_reg"/>
    <property type="match status" value="1"/>
</dbReference>
<dbReference type="CDD" id="cd00383">
    <property type="entry name" value="trans_reg_C"/>
    <property type="match status" value="1"/>
</dbReference>
<reference evidence="12" key="1">
    <citation type="submission" date="2009-02" db="EMBL/GenBank/DDBJ databases">
        <authorList>
            <person name="Fulton L."/>
            <person name="Clifton S."/>
            <person name="Fulton B."/>
            <person name="Xu J."/>
            <person name="Minx P."/>
            <person name="Pepin K.H."/>
            <person name="Johnson M."/>
            <person name="Bhonagiri V."/>
            <person name="Nash W.E."/>
            <person name="Mardis E.R."/>
            <person name="Wilson R.K."/>
        </authorList>
    </citation>
    <scope>NUCLEOTIDE SEQUENCE [LARGE SCALE GENOMIC DNA]</scope>
    <source>
        <strain evidence="12">DSM 15053</strain>
    </source>
</reference>
<keyword evidence="5 9" id="KW-0238">DNA-binding</keyword>
<dbReference type="InterPro" id="IPR001789">
    <property type="entry name" value="Sig_transdc_resp-reg_receiver"/>
</dbReference>
<dbReference type="Pfam" id="PF00486">
    <property type="entry name" value="Trans_reg_C"/>
    <property type="match status" value="1"/>
</dbReference>
<keyword evidence="2 8" id="KW-0597">Phosphoprotein</keyword>
<dbReference type="InterPro" id="IPR001867">
    <property type="entry name" value="OmpR/PhoB-type_DNA-bd"/>
</dbReference>
<name>C0C334_9FIRM</name>
<evidence type="ECO:0000313" key="13">
    <source>
        <dbReference type="Proteomes" id="UP000004893"/>
    </source>
</evidence>
<protein>
    <recommendedName>
        <fullName evidence="1">Stage 0 sporulation protein A homolog</fullName>
    </recommendedName>
</protein>
<dbReference type="AlphaFoldDB" id="C0C334"/>
<feature type="DNA-binding region" description="OmpR/PhoB-type" evidence="9">
    <location>
        <begin position="153"/>
        <end position="249"/>
    </location>
</feature>
<organism evidence="12 13">
    <name type="scientific">[Clostridium] hylemonae DSM 15053</name>
    <dbReference type="NCBI Taxonomy" id="553973"/>
    <lineage>
        <taxon>Bacteria</taxon>
        <taxon>Bacillati</taxon>
        <taxon>Bacillota</taxon>
        <taxon>Clostridia</taxon>
        <taxon>Lachnospirales</taxon>
        <taxon>Lachnospiraceae</taxon>
    </lineage>
</organism>
<dbReference type="InterPro" id="IPR036388">
    <property type="entry name" value="WH-like_DNA-bd_sf"/>
</dbReference>
<dbReference type="HOGENOM" id="CLU_000445_30_4_9"/>
<dbReference type="GO" id="GO:0032993">
    <property type="term" value="C:protein-DNA complex"/>
    <property type="evidence" value="ECO:0007669"/>
    <property type="project" value="TreeGrafter"/>
</dbReference>
<dbReference type="PROSITE" id="PS51755">
    <property type="entry name" value="OMPR_PHOB"/>
    <property type="match status" value="1"/>
</dbReference>
<dbReference type="GO" id="GO:0000156">
    <property type="term" value="F:phosphorelay response regulator activity"/>
    <property type="evidence" value="ECO:0007669"/>
    <property type="project" value="TreeGrafter"/>
</dbReference>
<dbReference type="GO" id="GO:0005829">
    <property type="term" value="C:cytosol"/>
    <property type="evidence" value="ECO:0007669"/>
    <property type="project" value="TreeGrafter"/>
</dbReference>
<evidence type="ECO:0000256" key="7">
    <source>
        <dbReference type="ARBA" id="ARBA00024867"/>
    </source>
</evidence>
<dbReference type="Gene3D" id="1.10.10.10">
    <property type="entry name" value="Winged helix-like DNA-binding domain superfamily/Winged helix DNA-binding domain"/>
    <property type="match status" value="1"/>
</dbReference>
<evidence type="ECO:0000256" key="1">
    <source>
        <dbReference type="ARBA" id="ARBA00018672"/>
    </source>
</evidence>
<feature type="domain" description="OmpR/PhoB-type" evidence="11">
    <location>
        <begin position="153"/>
        <end position="249"/>
    </location>
</feature>
<dbReference type="CDD" id="cd17574">
    <property type="entry name" value="REC_OmpR"/>
    <property type="match status" value="1"/>
</dbReference>
<keyword evidence="3" id="KW-0902">Two-component regulatory system</keyword>
<dbReference type="Proteomes" id="UP000004893">
    <property type="component" value="Unassembled WGS sequence"/>
</dbReference>
<evidence type="ECO:0000256" key="4">
    <source>
        <dbReference type="ARBA" id="ARBA00023015"/>
    </source>
</evidence>
<comment type="function">
    <text evidence="7">May play the central regulatory role in sporulation. It may be an element of the effector pathway responsible for the activation of sporulation genes in response to nutritional stress. Spo0A may act in concert with spo0H (a sigma factor) to control the expression of some genes that are critical to the sporulation process.</text>
</comment>
<comment type="caution">
    <text evidence="12">The sequence shown here is derived from an EMBL/GenBank/DDBJ whole genome shotgun (WGS) entry which is preliminary data.</text>
</comment>
<dbReference type="PROSITE" id="PS50110">
    <property type="entry name" value="RESPONSE_REGULATORY"/>
    <property type="match status" value="1"/>
</dbReference>
<accession>C0C334</accession>
<evidence type="ECO:0000256" key="5">
    <source>
        <dbReference type="ARBA" id="ARBA00023125"/>
    </source>
</evidence>
<dbReference type="Gene3D" id="3.40.50.2300">
    <property type="match status" value="1"/>
</dbReference>
<evidence type="ECO:0000256" key="9">
    <source>
        <dbReference type="PROSITE-ProRule" id="PRU01091"/>
    </source>
</evidence>
<evidence type="ECO:0000256" key="6">
    <source>
        <dbReference type="ARBA" id="ARBA00023163"/>
    </source>
</evidence>
<keyword evidence="13" id="KW-1185">Reference proteome</keyword>
<reference evidence="12" key="2">
    <citation type="submission" date="2013-06" db="EMBL/GenBank/DDBJ databases">
        <title>Draft genome sequence of Clostridium hylemonae (DSM 15053).</title>
        <authorList>
            <person name="Sudarsanam P."/>
            <person name="Ley R."/>
            <person name="Guruge J."/>
            <person name="Turnbaugh P.J."/>
            <person name="Mahowald M."/>
            <person name="Liep D."/>
            <person name="Gordon J."/>
        </authorList>
    </citation>
    <scope>NUCLEOTIDE SEQUENCE</scope>
    <source>
        <strain evidence="12">DSM 15053</strain>
    </source>
</reference>
<dbReference type="InterPro" id="IPR011006">
    <property type="entry name" value="CheY-like_superfamily"/>
</dbReference>
<evidence type="ECO:0000256" key="3">
    <source>
        <dbReference type="ARBA" id="ARBA00023012"/>
    </source>
</evidence>
<gene>
    <name evidence="12" type="ORF">CLOHYLEM_06494</name>
</gene>
<evidence type="ECO:0000313" key="12">
    <source>
        <dbReference type="EMBL" id="EEG73384.1"/>
    </source>
</evidence>
<dbReference type="EMBL" id="ABYI02000027">
    <property type="protein sequence ID" value="EEG73384.1"/>
    <property type="molecule type" value="Genomic_DNA"/>
</dbReference>
<keyword evidence="6" id="KW-0804">Transcription</keyword>
<dbReference type="STRING" id="553973.CLOHYLEM_06494"/>
<dbReference type="SMART" id="SM00448">
    <property type="entry name" value="REC"/>
    <property type="match status" value="1"/>
</dbReference>
<sequence>MIYGGCFFKRPGTGAVGGRENMDKKGIVLLVEDNEAILRTNRRILEAEGFTVLCAGTLCEAGQRLSEETPDVLVLDIMLPDGSGIEFCREIQELTAAPVLFLTALDEDHEIVEGLTAGGSDYITKPYNMDQFVARVKAQLQLARRNQRAIEQVKTLKRGPLTLEVLAGRAYLNGADLLLSAKEFALLRYLVQNEEYTIPKEVLYEAVWNLPAVDDARVVKSHLSRVRARLQGSGYTIRAVRGKGYQFGPDK</sequence>
<evidence type="ECO:0000256" key="2">
    <source>
        <dbReference type="ARBA" id="ARBA00022553"/>
    </source>
</evidence>
<dbReference type="SMART" id="SM00862">
    <property type="entry name" value="Trans_reg_C"/>
    <property type="match status" value="1"/>
</dbReference>
<dbReference type="PANTHER" id="PTHR48111">
    <property type="entry name" value="REGULATOR OF RPOS"/>
    <property type="match status" value="1"/>
</dbReference>
<evidence type="ECO:0000259" key="10">
    <source>
        <dbReference type="PROSITE" id="PS50110"/>
    </source>
</evidence>
<dbReference type="SUPFAM" id="SSF52172">
    <property type="entry name" value="CheY-like"/>
    <property type="match status" value="1"/>
</dbReference>
<proteinExistence type="predicted"/>
<dbReference type="eggNOG" id="COG0745">
    <property type="taxonomic scope" value="Bacteria"/>
</dbReference>
<feature type="domain" description="Response regulatory" evidence="10">
    <location>
        <begin position="27"/>
        <end position="140"/>
    </location>
</feature>
<evidence type="ECO:0000256" key="8">
    <source>
        <dbReference type="PROSITE-ProRule" id="PRU00169"/>
    </source>
</evidence>
<feature type="modified residue" description="4-aspartylphosphate" evidence="8">
    <location>
        <position position="76"/>
    </location>
</feature>
<dbReference type="GO" id="GO:0006355">
    <property type="term" value="P:regulation of DNA-templated transcription"/>
    <property type="evidence" value="ECO:0007669"/>
    <property type="project" value="InterPro"/>
</dbReference>